<feature type="chain" id="PRO_5046157923" evidence="1">
    <location>
        <begin position="17"/>
        <end position="200"/>
    </location>
</feature>
<gene>
    <name evidence="3" type="ORF">RQX22_03325</name>
</gene>
<feature type="signal peptide" evidence="1">
    <location>
        <begin position="1"/>
        <end position="16"/>
    </location>
</feature>
<proteinExistence type="predicted"/>
<comment type="caution">
    <text evidence="3">The sequence shown here is derived from an EMBL/GenBank/DDBJ whole genome shotgun (WGS) entry which is preliminary data.</text>
</comment>
<keyword evidence="1" id="KW-0732">Signal</keyword>
<name>A0ABU3Q3I4_9SPHN</name>
<evidence type="ECO:0000256" key="1">
    <source>
        <dbReference type="SAM" id="SignalP"/>
    </source>
</evidence>
<dbReference type="PANTHER" id="PTHR38593">
    <property type="entry name" value="BLR2558 PROTEIN"/>
    <property type="match status" value="1"/>
</dbReference>
<dbReference type="InterPro" id="IPR025419">
    <property type="entry name" value="DUF4142"/>
</dbReference>
<dbReference type="RefSeq" id="WP_315723653.1">
    <property type="nucleotide sequence ID" value="NZ_JAVUPU010000002.1"/>
</dbReference>
<keyword evidence="4" id="KW-1185">Reference proteome</keyword>
<organism evidence="3 4">
    <name type="scientific">Sphingosinicella rhizophila</name>
    <dbReference type="NCBI Taxonomy" id="3050082"/>
    <lineage>
        <taxon>Bacteria</taxon>
        <taxon>Pseudomonadati</taxon>
        <taxon>Pseudomonadota</taxon>
        <taxon>Alphaproteobacteria</taxon>
        <taxon>Sphingomonadales</taxon>
        <taxon>Sphingosinicellaceae</taxon>
        <taxon>Sphingosinicella</taxon>
    </lineage>
</organism>
<dbReference type="Proteomes" id="UP001259572">
    <property type="component" value="Unassembled WGS sequence"/>
</dbReference>
<dbReference type="PROSITE" id="PS51257">
    <property type="entry name" value="PROKAR_LIPOPROTEIN"/>
    <property type="match status" value="1"/>
</dbReference>
<evidence type="ECO:0000313" key="3">
    <source>
        <dbReference type="EMBL" id="MDT9597978.1"/>
    </source>
</evidence>
<dbReference type="InterPro" id="IPR012347">
    <property type="entry name" value="Ferritin-like"/>
</dbReference>
<evidence type="ECO:0000259" key="2">
    <source>
        <dbReference type="Pfam" id="PF13628"/>
    </source>
</evidence>
<evidence type="ECO:0000313" key="4">
    <source>
        <dbReference type="Proteomes" id="UP001259572"/>
    </source>
</evidence>
<dbReference type="Gene3D" id="1.20.1260.10">
    <property type="match status" value="1"/>
</dbReference>
<dbReference type="EMBL" id="JAVUPU010000002">
    <property type="protein sequence ID" value="MDT9597978.1"/>
    <property type="molecule type" value="Genomic_DNA"/>
</dbReference>
<feature type="domain" description="DUF4142" evidence="2">
    <location>
        <begin position="60"/>
        <end position="194"/>
    </location>
</feature>
<protein>
    <submittedName>
        <fullName evidence="3">DUF4142 domain-containing protein</fullName>
    </submittedName>
</protein>
<sequence>MNIKILAASAAILALAACGGNEPAGDIVVDNEALNAAGEADPGNMSLMTADPAGMPANGQEYSTMAAASDMYEIESSRLAIEKSQNDEIKELARMIVADHEKSTADLKDAAGRAQPPIEVAPAMNPEQQANMEALRSAADQFDQTYLQQQVSAHQKALAMVQAYAASGEVEPLKQHAANVSGPIQKHLERAQELAQQAPQ</sequence>
<dbReference type="Pfam" id="PF13628">
    <property type="entry name" value="DUF4142"/>
    <property type="match status" value="1"/>
</dbReference>
<accession>A0ABU3Q3I4</accession>
<reference evidence="3 4" key="1">
    <citation type="submission" date="2023-05" db="EMBL/GenBank/DDBJ databases">
        <authorList>
            <person name="Guo Y."/>
        </authorList>
    </citation>
    <scope>NUCLEOTIDE SEQUENCE [LARGE SCALE GENOMIC DNA]</scope>
    <source>
        <strain evidence="3 4">GR2756</strain>
    </source>
</reference>
<dbReference type="PANTHER" id="PTHR38593:SF1">
    <property type="entry name" value="BLR2558 PROTEIN"/>
    <property type="match status" value="1"/>
</dbReference>